<feature type="compositionally biased region" description="Pro residues" evidence="1">
    <location>
        <begin position="53"/>
        <end position="66"/>
    </location>
</feature>
<feature type="compositionally biased region" description="Acidic residues" evidence="1">
    <location>
        <begin position="103"/>
        <end position="131"/>
    </location>
</feature>
<evidence type="ECO:0000313" key="3">
    <source>
        <dbReference type="Proteomes" id="UP001151760"/>
    </source>
</evidence>
<dbReference type="EMBL" id="BQNB010010255">
    <property type="protein sequence ID" value="GJS74778.1"/>
    <property type="molecule type" value="Genomic_DNA"/>
</dbReference>
<dbReference type="Proteomes" id="UP001151760">
    <property type="component" value="Unassembled WGS sequence"/>
</dbReference>
<gene>
    <name evidence="2" type="ORF">Tco_0707619</name>
</gene>
<feature type="region of interest" description="Disordered" evidence="1">
    <location>
        <begin position="31"/>
        <end position="200"/>
    </location>
</feature>
<accession>A0ABQ4YD02</accession>
<organism evidence="2 3">
    <name type="scientific">Tanacetum coccineum</name>
    <dbReference type="NCBI Taxonomy" id="301880"/>
    <lineage>
        <taxon>Eukaryota</taxon>
        <taxon>Viridiplantae</taxon>
        <taxon>Streptophyta</taxon>
        <taxon>Embryophyta</taxon>
        <taxon>Tracheophyta</taxon>
        <taxon>Spermatophyta</taxon>
        <taxon>Magnoliopsida</taxon>
        <taxon>eudicotyledons</taxon>
        <taxon>Gunneridae</taxon>
        <taxon>Pentapetalae</taxon>
        <taxon>asterids</taxon>
        <taxon>campanulids</taxon>
        <taxon>Asterales</taxon>
        <taxon>Asteraceae</taxon>
        <taxon>Asteroideae</taxon>
        <taxon>Anthemideae</taxon>
        <taxon>Anthemidinae</taxon>
        <taxon>Tanacetum</taxon>
    </lineage>
</organism>
<keyword evidence="3" id="KW-1185">Reference proteome</keyword>
<evidence type="ECO:0000256" key="1">
    <source>
        <dbReference type="SAM" id="MobiDB-lite"/>
    </source>
</evidence>
<name>A0ABQ4YD02_9ASTR</name>
<proteinExistence type="predicted"/>
<evidence type="ECO:0000313" key="2">
    <source>
        <dbReference type="EMBL" id="GJS74778.1"/>
    </source>
</evidence>
<feature type="compositionally biased region" description="Low complexity" evidence="1">
    <location>
        <begin position="168"/>
        <end position="182"/>
    </location>
</feature>
<feature type="compositionally biased region" description="Low complexity" evidence="1">
    <location>
        <begin position="36"/>
        <end position="47"/>
    </location>
</feature>
<sequence>MYHFQTTHLEIGIRARLTTLGFHLIDPTEFEAHGEAPQSPGQAPPSSDYVPSPEHPPSPDYVPGPEYPKYVAPTDDEIPIVDASPTALSPGYIADSDPSKEDPVEEEESFEDGDNEEEDKASKEDEDEEEEHLASADSAAATPPPPRSPQTRYASTPTRPSPPPSPLSPLSSPLPRILSPPLHTSPTYADAPLGYRAAMI</sequence>
<comment type="caution">
    <text evidence="2">The sequence shown here is derived from an EMBL/GenBank/DDBJ whole genome shotgun (WGS) entry which is preliminary data.</text>
</comment>
<reference evidence="2" key="2">
    <citation type="submission" date="2022-01" db="EMBL/GenBank/DDBJ databases">
        <authorList>
            <person name="Yamashiro T."/>
            <person name="Shiraishi A."/>
            <person name="Satake H."/>
            <person name="Nakayama K."/>
        </authorList>
    </citation>
    <scope>NUCLEOTIDE SEQUENCE</scope>
</reference>
<protein>
    <submittedName>
        <fullName evidence="2">Uncharacterized protein</fullName>
    </submittedName>
</protein>
<reference evidence="2" key="1">
    <citation type="journal article" date="2022" name="Int. J. Mol. Sci.">
        <title>Draft Genome of Tanacetum Coccineum: Genomic Comparison of Closely Related Tanacetum-Family Plants.</title>
        <authorList>
            <person name="Yamashiro T."/>
            <person name="Shiraishi A."/>
            <person name="Nakayama K."/>
            <person name="Satake H."/>
        </authorList>
    </citation>
    <scope>NUCLEOTIDE SEQUENCE</scope>
</reference>